<name>A0A410RQ75_CORCK</name>
<evidence type="ECO:0000313" key="2">
    <source>
        <dbReference type="EMBL" id="QAT83988.1"/>
    </source>
</evidence>
<dbReference type="Pfam" id="PF13575">
    <property type="entry name" value="DUF4135"/>
    <property type="match status" value="1"/>
</dbReference>
<dbReference type="AlphaFoldDB" id="A0A410RQ75"/>
<feature type="domain" description="Lantibiotic biosynthesis protein dehydration" evidence="1">
    <location>
        <begin position="130"/>
        <end position="335"/>
    </location>
</feature>
<dbReference type="EMBL" id="CP034669">
    <property type="protein sequence ID" value="QAT83988.1"/>
    <property type="molecule type" value="Genomic_DNA"/>
</dbReference>
<dbReference type="RefSeq" id="WP_128796041.1">
    <property type="nucleotide sequence ID" value="NZ_CP034669.1"/>
</dbReference>
<sequence>MYDTEINDALNEVTTFMGTAVIQGAPPHVNAVKPFIKDALKQVVNQLAGVLKLAGFQSLTGTLLANNFLHRTAMDLYGPCSAAAGLSARREWGAVDNAWNLRPLSFAWSLGRNALGSVTTLAETPADRVWRIIQDMVRAHVDFGASLVGRIMGDRALLRSAFGITGGLADVNVTGSDPHHTGHRVALLRFSCGGRVVYKPSDLTFQLLLMGDTQSYQLCRMHYPALLPYTDSLFTTLDADLPAIRIVAFPHARGEYGYMQMVAKTRQIALGNQPTYFRKLGRLITVSAVFGITDLHHENVMATAQGPHLIDAEMGFNYPGPHDNPIAHAALSQVLRIAPPPHSMVGGVFTTDLYRGQWQASNVSAPYDQTEVNAGFSTAPHGPWVQAATYPNEILAGIREEVDRIVTALNTGRVDAWLNQFQNVAPMARVLLMTTDMCRAHAEGMTQNMNGALGTEAHAIGQGLFDWLTWYGGQHNAVPGALFEPHHRQHFFTPLRTQGVTYLAATAQGVTVANLTEVRNKLNPLRGAMGRPQLKQRLRTALETTLGCGPLL</sequence>
<evidence type="ECO:0000313" key="3">
    <source>
        <dbReference type="Proteomes" id="UP000288758"/>
    </source>
</evidence>
<protein>
    <submittedName>
        <fullName evidence="2">Lantibiotic modifying enzyme</fullName>
    </submittedName>
</protein>
<evidence type="ECO:0000259" key="1">
    <source>
        <dbReference type="Pfam" id="PF13575"/>
    </source>
</evidence>
<gene>
    <name evidence="2" type="ORF">EJ065_2408</name>
</gene>
<organism evidence="2 3">
    <name type="scientific">Corallococcus coralloides</name>
    <name type="common">Myxococcus coralloides</name>
    <dbReference type="NCBI Taxonomy" id="184914"/>
    <lineage>
        <taxon>Bacteria</taxon>
        <taxon>Pseudomonadati</taxon>
        <taxon>Myxococcota</taxon>
        <taxon>Myxococcia</taxon>
        <taxon>Myxococcales</taxon>
        <taxon>Cystobacterineae</taxon>
        <taxon>Myxococcaceae</taxon>
        <taxon>Corallococcus</taxon>
    </lineage>
</organism>
<accession>A0A410RQ75</accession>
<reference evidence="2 3" key="1">
    <citation type="submission" date="2018-12" db="EMBL/GenBank/DDBJ databases">
        <title>Complete Genome Sequence of the Corallopyronin A producing Myxobacterium Corallococcus coralloides B035.</title>
        <authorList>
            <person name="Bouhired S.M."/>
            <person name="Rupp O."/>
            <person name="Blom J."/>
            <person name="Schaeberle T.F."/>
            <person name="Kehraus S."/>
            <person name="Schiefer A."/>
            <person name="Pfarr K."/>
            <person name="Goesmann A."/>
            <person name="Hoerauf A."/>
            <person name="Koenig G.M."/>
        </authorList>
    </citation>
    <scope>NUCLEOTIDE SEQUENCE [LARGE SCALE GENOMIC DNA]</scope>
    <source>
        <strain evidence="2 3">B035</strain>
    </source>
</reference>
<proteinExistence type="predicted"/>
<dbReference type="InterPro" id="IPR025410">
    <property type="entry name" value="Lant_dehyd"/>
</dbReference>
<dbReference type="Proteomes" id="UP000288758">
    <property type="component" value="Chromosome"/>
</dbReference>